<dbReference type="PANTHER" id="PTHR11439:SF495">
    <property type="entry name" value="REVERSE TRANSCRIPTASE, RNA-DEPENDENT DNA POLYMERASE-RELATED"/>
    <property type="match status" value="1"/>
</dbReference>
<accession>A0A699I4B5</accession>
<feature type="non-terminal residue" evidence="2">
    <location>
        <position position="1"/>
    </location>
</feature>
<sequence length="617" mass="70727">NTLIESNKRLIKDEEAEDVDVHLYRSMIGSLMYLIASRHDITFDVCAYARFQVTPKTLHLHAVKRIFRYLKGQPKLGLWYPKDSPFDLEAYSNSNYARASLDMKSITGGCQFLGKRLISWQCKKQTIVDNSTTETEYVAAANYRGQNKQKPRKKQRQEVEASHDESEDEDRVPTPSNDLLPSEEIDQDDEIALDAETQGRTHDDEMSGVDDVFRDEVVTTVTNKVSAAPIIDVTKDEITMVQALAALKSIKPKVMVQEQEVSTTIRAAATKVITDVPNPRAKEADSLLAKRLQAREREEFSEVQKARLGRSYDEVKNLFDREMRKINSFIAMDSEAQKSSEKKAQESSTKRTTESLESEISKKQKVDENVEPVIDDTEELKKYMEIVPDDRDEVLIEATPISSRSPTIIDYKNHKEGKKNYFKINKADVNSQVYQTLKKMFKNFNREDVEVLWAIVNDKFKKEKPVDDMDNLMFRTLKTMFELHVEDIICTYQTPFIGQGVLVHDITVMVIPKIQDYNLPGSGIFFLLAVSTFFTSSGNFYCQWELYTWQWECLVHFIPNNPPLNLMLQLQSSFQNKMIIWRGCHQSPSVLENLQSCISSKSNHSSSVSSFLLEACS</sequence>
<protein>
    <submittedName>
        <fullName evidence="2">Putative ribonuclease H-like domain-containing protein</fullName>
    </submittedName>
</protein>
<feature type="region of interest" description="Disordered" evidence="1">
    <location>
        <begin position="334"/>
        <end position="365"/>
    </location>
</feature>
<feature type="region of interest" description="Disordered" evidence="1">
    <location>
        <begin position="142"/>
        <end position="189"/>
    </location>
</feature>
<evidence type="ECO:0000256" key="1">
    <source>
        <dbReference type="SAM" id="MobiDB-lite"/>
    </source>
</evidence>
<feature type="compositionally biased region" description="Basic and acidic residues" evidence="1">
    <location>
        <begin position="335"/>
        <end position="365"/>
    </location>
</feature>
<organism evidence="2">
    <name type="scientific">Tanacetum cinerariifolium</name>
    <name type="common">Dalmatian daisy</name>
    <name type="synonym">Chrysanthemum cinerariifolium</name>
    <dbReference type="NCBI Taxonomy" id="118510"/>
    <lineage>
        <taxon>Eukaryota</taxon>
        <taxon>Viridiplantae</taxon>
        <taxon>Streptophyta</taxon>
        <taxon>Embryophyta</taxon>
        <taxon>Tracheophyta</taxon>
        <taxon>Spermatophyta</taxon>
        <taxon>Magnoliopsida</taxon>
        <taxon>eudicotyledons</taxon>
        <taxon>Gunneridae</taxon>
        <taxon>Pentapetalae</taxon>
        <taxon>asterids</taxon>
        <taxon>campanulids</taxon>
        <taxon>Asterales</taxon>
        <taxon>Asteraceae</taxon>
        <taxon>Asteroideae</taxon>
        <taxon>Anthemideae</taxon>
        <taxon>Anthemidinae</taxon>
        <taxon>Tanacetum</taxon>
    </lineage>
</organism>
<name>A0A699I4B5_TANCI</name>
<dbReference type="CDD" id="cd09272">
    <property type="entry name" value="RNase_HI_RT_Ty1"/>
    <property type="match status" value="1"/>
</dbReference>
<reference evidence="2" key="1">
    <citation type="journal article" date="2019" name="Sci. Rep.">
        <title>Draft genome of Tanacetum cinerariifolium, the natural source of mosquito coil.</title>
        <authorList>
            <person name="Yamashiro T."/>
            <person name="Shiraishi A."/>
            <person name="Satake H."/>
            <person name="Nakayama K."/>
        </authorList>
    </citation>
    <scope>NUCLEOTIDE SEQUENCE</scope>
</reference>
<evidence type="ECO:0000313" key="2">
    <source>
        <dbReference type="EMBL" id="GEZ05702.1"/>
    </source>
</evidence>
<proteinExistence type="predicted"/>
<dbReference type="EMBL" id="BKCJ010236398">
    <property type="protein sequence ID" value="GEZ05702.1"/>
    <property type="molecule type" value="Genomic_DNA"/>
</dbReference>
<gene>
    <name evidence="2" type="ORF">Tci_477675</name>
</gene>
<comment type="caution">
    <text evidence="2">The sequence shown here is derived from an EMBL/GenBank/DDBJ whole genome shotgun (WGS) entry which is preliminary data.</text>
</comment>
<dbReference type="AlphaFoldDB" id="A0A699I4B5"/>
<dbReference type="PANTHER" id="PTHR11439">
    <property type="entry name" value="GAG-POL-RELATED RETROTRANSPOSON"/>
    <property type="match status" value="1"/>
</dbReference>